<dbReference type="GO" id="GO:0006351">
    <property type="term" value="P:DNA-templated transcription"/>
    <property type="evidence" value="ECO:0007669"/>
    <property type="project" value="InterPro"/>
</dbReference>
<evidence type="ECO:0000256" key="2">
    <source>
        <dbReference type="ARBA" id="ARBA00022723"/>
    </source>
</evidence>
<dbReference type="PROSITE" id="PS00463">
    <property type="entry name" value="ZN2_CY6_FUNGAL_1"/>
    <property type="match status" value="1"/>
</dbReference>
<dbReference type="AlphaFoldDB" id="A0AA91SZW7"/>
<keyword evidence="4" id="KW-0238">DNA-binding</keyword>
<accession>A0AA91SZW7</accession>
<evidence type="ECO:0000256" key="3">
    <source>
        <dbReference type="ARBA" id="ARBA00023015"/>
    </source>
</evidence>
<evidence type="ECO:0000256" key="5">
    <source>
        <dbReference type="ARBA" id="ARBA00023163"/>
    </source>
</evidence>
<dbReference type="CDD" id="cd12148">
    <property type="entry name" value="fungal_TF_MHR"/>
    <property type="match status" value="1"/>
</dbReference>
<name>A0AA91SZW7_CLALS</name>
<keyword evidence="2" id="KW-0479">Metal-binding</keyword>
<dbReference type="PANTHER" id="PTHR46910">
    <property type="entry name" value="TRANSCRIPTION FACTOR PDR1"/>
    <property type="match status" value="1"/>
</dbReference>
<comment type="subcellular location">
    <subcellularLocation>
        <location evidence="1">Nucleus</location>
    </subcellularLocation>
</comment>
<dbReference type="SUPFAM" id="SSF57701">
    <property type="entry name" value="Zn2/Cys6 DNA-binding domain"/>
    <property type="match status" value="1"/>
</dbReference>
<proteinExistence type="predicted"/>
<dbReference type="SMART" id="SM00066">
    <property type="entry name" value="GAL4"/>
    <property type="match status" value="1"/>
</dbReference>
<dbReference type="SMART" id="SM00906">
    <property type="entry name" value="Fungal_trans"/>
    <property type="match status" value="1"/>
</dbReference>
<dbReference type="KEGG" id="clus:A9F13_22g00242"/>
<dbReference type="EMBL" id="LYUB02000022">
    <property type="protein sequence ID" value="OVF05485.1"/>
    <property type="molecule type" value="Genomic_DNA"/>
</dbReference>
<dbReference type="GO" id="GO:0005634">
    <property type="term" value="C:nucleus"/>
    <property type="evidence" value="ECO:0007669"/>
    <property type="project" value="UniProtKB-SubCell"/>
</dbReference>
<keyword evidence="3" id="KW-0805">Transcription regulation</keyword>
<dbReference type="InterPro" id="IPR007219">
    <property type="entry name" value="XnlR_reg_dom"/>
</dbReference>
<feature type="region of interest" description="Disordered" evidence="7">
    <location>
        <begin position="86"/>
        <end position="111"/>
    </location>
</feature>
<keyword evidence="6" id="KW-0539">Nucleus</keyword>
<dbReference type="InterPro" id="IPR050987">
    <property type="entry name" value="AtrR-like"/>
</dbReference>
<evidence type="ECO:0000256" key="6">
    <source>
        <dbReference type="ARBA" id="ARBA00023242"/>
    </source>
</evidence>
<feature type="domain" description="Zn(2)-C6 fungal-type" evidence="8">
    <location>
        <begin position="12"/>
        <end position="42"/>
    </location>
</feature>
<dbReference type="Pfam" id="PF00172">
    <property type="entry name" value="Zn_clus"/>
    <property type="match status" value="1"/>
</dbReference>
<evidence type="ECO:0000259" key="8">
    <source>
        <dbReference type="PROSITE" id="PS50048"/>
    </source>
</evidence>
<dbReference type="InterPro" id="IPR001138">
    <property type="entry name" value="Zn2Cys6_DnaBD"/>
</dbReference>
<dbReference type="GO" id="GO:0008270">
    <property type="term" value="F:zinc ion binding"/>
    <property type="evidence" value="ECO:0007669"/>
    <property type="project" value="InterPro"/>
</dbReference>
<evidence type="ECO:0000256" key="7">
    <source>
        <dbReference type="SAM" id="MobiDB-lite"/>
    </source>
</evidence>
<dbReference type="CDD" id="cd00067">
    <property type="entry name" value="GAL4"/>
    <property type="match status" value="1"/>
</dbReference>
<reference evidence="9 10" key="1">
    <citation type="submission" date="2017-04" db="EMBL/GenBank/DDBJ databases">
        <title>Draft genome of the yeast Clavispora lusitaniae type strain CBS 6936.</title>
        <authorList>
            <person name="Durrens P."/>
            <person name="Klopp C."/>
            <person name="Biteau N."/>
            <person name="Fitton-Ouhabi V."/>
            <person name="Dementhon K."/>
            <person name="Accoceberry I."/>
            <person name="Sherman D.J."/>
            <person name="Noel T."/>
        </authorList>
    </citation>
    <scope>NUCLEOTIDE SEQUENCE [LARGE SCALE GENOMIC DNA]</scope>
    <source>
        <strain evidence="9 10">CBS 6936</strain>
    </source>
</reference>
<dbReference type="GO" id="GO:0003677">
    <property type="term" value="F:DNA binding"/>
    <property type="evidence" value="ECO:0007669"/>
    <property type="project" value="UniProtKB-KW"/>
</dbReference>
<dbReference type="OMA" id="EYRFSNC"/>
<evidence type="ECO:0000313" key="10">
    <source>
        <dbReference type="Proteomes" id="UP000195602"/>
    </source>
</evidence>
<evidence type="ECO:0000256" key="4">
    <source>
        <dbReference type="ARBA" id="ARBA00023125"/>
    </source>
</evidence>
<dbReference type="Gene3D" id="4.10.240.10">
    <property type="entry name" value="Zn(2)-C6 fungal-type DNA-binding domain"/>
    <property type="match status" value="1"/>
</dbReference>
<sequence length="775" mass="87296">MKSETRKRTRVACNACRRKKIRCDGQPRCRNCILTDEAPCVYEQRQPKTGKTGGSARHQKKLLEYLSERVHRLEAAVSALNKRTGLSDDHVAPEDGSTCSSSDESDDSMEIKEELPREDNVALKPTELYFGAHSLVGIFSPSSLAWMESHLGPESSDILLPLRNMPILFQKKTRNFLLHWLDPTPMDAQAKTRILVNPFPKNQTAVFSLLETHYRPLCLTDNMKPESILSLFHAYYTRKSSSKPVFRVSTLMRMTVAFLMAIASHAEAAGKSNAPTPPAGSYFTEDEFWDLQNELLANLVAYYHRISIVGEGQESVEALLMLVYYVDKDCVVAEVSYSILTSAIKVACGLGFHRIESYAHLSEKAALERRHLWSLCRYMDMELCYRTGKVPIVNYNDISRELQGCHNFLGEAHPMSFATSQYFLAIFECRFKSYIRLFSATARLGTFAELQENLDVLNSEMAGIAMNLPENIRPVFFNDPNFKPMKEVSSQADEINLTCVLTYFTHMMLINRLPLICSFPEVPEEFKLGYRNLSLNSARTILHIIMGLEKESFQGSYSSWAIFFPVTAILHLSATCMNSPHSAEAISDLRLLIDVTVKFFNHRTSSKKVGPFDLGRVSSLFSILIKTILKVTITILEKKLGISIIEEDSSLRDILFPTQKTFPELYSDSDSLKKNAKSAIFFNAKSPFSSDSKVIENTPSPASQCMMSCDTNNGQVISSGSSQHNQDPGLILADEQLANVMHLNNDEENFGGQFDEIDSLINSQLNQLPHFFFDT</sequence>
<dbReference type="PROSITE" id="PS50048">
    <property type="entry name" value="ZN2_CY6_FUNGAL_2"/>
    <property type="match status" value="1"/>
</dbReference>
<protein>
    <recommendedName>
        <fullName evidence="8">Zn(2)-C6 fungal-type domain-containing protein</fullName>
    </recommendedName>
</protein>
<gene>
    <name evidence="9" type="ORF">A9F13_22g00242</name>
</gene>
<comment type="caution">
    <text evidence="9">The sequence shown here is derived from an EMBL/GenBank/DDBJ whole genome shotgun (WGS) entry which is preliminary data.</text>
</comment>
<keyword evidence="5" id="KW-0804">Transcription</keyword>
<evidence type="ECO:0000256" key="1">
    <source>
        <dbReference type="ARBA" id="ARBA00004123"/>
    </source>
</evidence>
<organism evidence="9 10">
    <name type="scientific">Clavispora lusitaniae</name>
    <name type="common">Candida lusitaniae</name>
    <dbReference type="NCBI Taxonomy" id="36911"/>
    <lineage>
        <taxon>Eukaryota</taxon>
        <taxon>Fungi</taxon>
        <taxon>Dikarya</taxon>
        <taxon>Ascomycota</taxon>
        <taxon>Saccharomycotina</taxon>
        <taxon>Pichiomycetes</taxon>
        <taxon>Metschnikowiaceae</taxon>
        <taxon>Clavispora</taxon>
    </lineage>
</organism>
<dbReference type="Proteomes" id="UP000195602">
    <property type="component" value="Unassembled WGS sequence"/>
</dbReference>
<evidence type="ECO:0000313" key="9">
    <source>
        <dbReference type="EMBL" id="OVF05485.1"/>
    </source>
</evidence>
<dbReference type="PANTHER" id="PTHR46910:SF37">
    <property type="entry name" value="ZN(II)2CYS6 TRANSCRIPTION FACTOR (EUROFUNG)"/>
    <property type="match status" value="1"/>
</dbReference>
<dbReference type="GO" id="GO:0000981">
    <property type="term" value="F:DNA-binding transcription factor activity, RNA polymerase II-specific"/>
    <property type="evidence" value="ECO:0007669"/>
    <property type="project" value="InterPro"/>
</dbReference>
<dbReference type="InterPro" id="IPR036864">
    <property type="entry name" value="Zn2-C6_fun-type_DNA-bd_sf"/>
</dbReference>